<feature type="transmembrane region" description="Helical" evidence="1">
    <location>
        <begin position="127"/>
        <end position="148"/>
    </location>
</feature>
<sequence>MLRVSPIVSVLISIWLETLIYGINIAAYVFSLYILLKRPSVNLVVLILSTALFVSATGHMAINLCRLVQGYIQPPTKAAMLVFLYDLTVKTNVAKQYFLVMVNLFSDILLTWRVYMVWERNWKVTTIPATLCAATFTSGIVTAIYESIVQPGQTIFLKRISHWASAQFSLSLAMNLTTTLLIASRIWYVTREVREFSPEKTRAYKWVVVVLVESASVAAFAQIVQLAFYESKFPGIFFISDGVVQVVTMAPLIIIVLVGVRGTNKGGVLGTSYHTSETAMSDMRFDSHIAVELQGQSRSTHGDLSAEGGSTVHINKGYAV</sequence>
<evidence type="ECO:0000313" key="2">
    <source>
        <dbReference type="EMBL" id="KAF9459524.1"/>
    </source>
</evidence>
<feature type="transmembrane region" description="Helical" evidence="1">
    <location>
        <begin position="43"/>
        <end position="62"/>
    </location>
</feature>
<dbReference type="OrthoDB" id="3357408at2759"/>
<feature type="transmembrane region" description="Helical" evidence="1">
    <location>
        <begin position="12"/>
        <end position="36"/>
    </location>
</feature>
<feature type="transmembrane region" description="Helical" evidence="1">
    <location>
        <begin position="97"/>
        <end position="115"/>
    </location>
</feature>
<evidence type="ECO:0000313" key="3">
    <source>
        <dbReference type="Proteomes" id="UP000807353"/>
    </source>
</evidence>
<feature type="transmembrane region" description="Helical" evidence="1">
    <location>
        <begin position="236"/>
        <end position="260"/>
    </location>
</feature>
<reference evidence="2" key="1">
    <citation type="submission" date="2020-11" db="EMBL/GenBank/DDBJ databases">
        <authorList>
            <consortium name="DOE Joint Genome Institute"/>
            <person name="Ahrendt S."/>
            <person name="Riley R."/>
            <person name="Andreopoulos W."/>
            <person name="Labutti K."/>
            <person name="Pangilinan J."/>
            <person name="Ruiz-Duenas F.J."/>
            <person name="Barrasa J.M."/>
            <person name="Sanchez-Garcia M."/>
            <person name="Camarero S."/>
            <person name="Miyauchi S."/>
            <person name="Serrano A."/>
            <person name="Linde D."/>
            <person name="Babiker R."/>
            <person name="Drula E."/>
            <person name="Ayuso-Fernandez I."/>
            <person name="Pacheco R."/>
            <person name="Padilla G."/>
            <person name="Ferreira P."/>
            <person name="Barriuso J."/>
            <person name="Kellner H."/>
            <person name="Castanera R."/>
            <person name="Alfaro M."/>
            <person name="Ramirez L."/>
            <person name="Pisabarro A.G."/>
            <person name="Kuo A."/>
            <person name="Tritt A."/>
            <person name="Lipzen A."/>
            <person name="He G."/>
            <person name="Yan M."/>
            <person name="Ng V."/>
            <person name="Cullen D."/>
            <person name="Martin F."/>
            <person name="Rosso M.-N."/>
            <person name="Henrissat B."/>
            <person name="Hibbett D."/>
            <person name="Martinez A.T."/>
            <person name="Grigoriev I.V."/>
        </authorList>
    </citation>
    <scope>NUCLEOTIDE SEQUENCE</scope>
    <source>
        <strain evidence="2">CBS 247.69</strain>
    </source>
</reference>
<dbReference type="Proteomes" id="UP000807353">
    <property type="component" value="Unassembled WGS sequence"/>
</dbReference>
<organism evidence="2 3">
    <name type="scientific">Collybia nuda</name>
    <dbReference type="NCBI Taxonomy" id="64659"/>
    <lineage>
        <taxon>Eukaryota</taxon>
        <taxon>Fungi</taxon>
        <taxon>Dikarya</taxon>
        <taxon>Basidiomycota</taxon>
        <taxon>Agaricomycotina</taxon>
        <taxon>Agaricomycetes</taxon>
        <taxon>Agaricomycetidae</taxon>
        <taxon>Agaricales</taxon>
        <taxon>Tricholomatineae</taxon>
        <taxon>Clitocybaceae</taxon>
        <taxon>Collybia</taxon>
    </lineage>
</organism>
<proteinExistence type="predicted"/>
<gene>
    <name evidence="2" type="ORF">BDZ94DRAFT_1171491</name>
</gene>
<name>A0A9P5XZG4_9AGAR</name>
<comment type="caution">
    <text evidence="2">The sequence shown here is derived from an EMBL/GenBank/DDBJ whole genome shotgun (WGS) entry which is preliminary data.</text>
</comment>
<evidence type="ECO:0000256" key="1">
    <source>
        <dbReference type="SAM" id="Phobius"/>
    </source>
</evidence>
<keyword evidence="1" id="KW-0812">Transmembrane</keyword>
<accession>A0A9P5XZG4</accession>
<keyword evidence="3" id="KW-1185">Reference proteome</keyword>
<dbReference type="EMBL" id="MU150315">
    <property type="protein sequence ID" value="KAF9459524.1"/>
    <property type="molecule type" value="Genomic_DNA"/>
</dbReference>
<feature type="transmembrane region" description="Helical" evidence="1">
    <location>
        <begin position="160"/>
        <end position="183"/>
    </location>
</feature>
<feature type="transmembrane region" description="Helical" evidence="1">
    <location>
        <begin position="203"/>
        <end position="224"/>
    </location>
</feature>
<keyword evidence="1" id="KW-0472">Membrane</keyword>
<protein>
    <submittedName>
        <fullName evidence="2">Uncharacterized protein</fullName>
    </submittedName>
</protein>
<keyword evidence="1" id="KW-1133">Transmembrane helix</keyword>
<dbReference type="AlphaFoldDB" id="A0A9P5XZG4"/>